<organism evidence="2 3">
    <name type="scientific">Rubus argutus</name>
    <name type="common">Southern blackberry</name>
    <dbReference type="NCBI Taxonomy" id="59490"/>
    <lineage>
        <taxon>Eukaryota</taxon>
        <taxon>Viridiplantae</taxon>
        <taxon>Streptophyta</taxon>
        <taxon>Embryophyta</taxon>
        <taxon>Tracheophyta</taxon>
        <taxon>Spermatophyta</taxon>
        <taxon>Magnoliopsida</taxon>
        <taxon>eudicotyledons</taxon>
        <taxon>Gunneridae</taxon>
        <taxon>Pentapetalae</taxon>
        <taxon>rosids</taxon>
        <taxon>fabids</taxon>
        <taxon>Rosales</taxon>
        <taxon>Rosaceae</taxon>
        <taxon>Rosoideae</taxon>
        <taxon>Rosoideae incertae sedis</taxon>
        <taxon>Rubus</taxon>
    </lineage>
</organism>
<dbReference type="AlphaFoldDB" id="A0AAW1WUX8"/>
<protein>
    <submittedName>
        <fullName evidence="2">Uncharacterized protein</fullName>
    </submittedName>
</protein>
<name>A0AAW1WUX8_RUBAR</name>
<dbReference type="PANTHER" id="PTHR34285:SF6">
    <property type="entry name" value="TRANSMEMBRANE PROTEIN"/>
    <property type="match status" value="1"/>
</dbReference>
<comment type="caution">
    <text evidence="2">The sequence shown here is derived from an EMBL/GenBank/DDBJ whole genome shotgun (WGS) entry which is preliminary data.</text>
</comment>
<evidence type="ECO:0000313" key="2">
    <source>
        <dbReference type="EMBL" id="KAK9927891.1"/>
    </source>
</evidence>
<dbReference type="Proteomes" id="UP001457282">
    <property type="component" value="Unassembled WGS sequence"/>
</dbReference>
<reference evidence="2 3" key="1">
    <citation type="journal article" date="2023" name="G3 (Bethesda)">
        <title>A chromosome-length genome assembly and annotation of blackberry (Rubus argutus, cv. 'Hillquist').</title>
        <authorList>
            <person name="Bruna T."/>
            <person name="Aryal R."/>
            <person name="Dudchenko O."/>
            <person name="Sargent D.J."/>
            <person name="Mead D."/>
            <person name="Buti M."/>
            <person name="Cavallini A."/>
            <person name="Hytonen T."/>
            <person name="Andres J."/>
            <person name="Pham M."/>
            <person name="Weisz D."/>
            <person name="Mascagni F."/>
            <person name="Usai G."/>
            <person name="Natali L."/>
            <person name="Bassil N."/>
            <person name="Fernandez G.E."/>
            <person name="Lomsadze A."/>
            <person name="Armour M."/>
            <person name="Olukolu B."/>
            <person name="Poorten T."/>
            <person name="Britton C."/>
            <person name="Davik J."/>
            <person name="Ashrafi H."/>
            <person name="Aiden E.L."/>
            <person name="Borodovsky M."/>
            <person name="Worthington M."/>
        </authorList>
    </citation>
    <scope>NUCLEOTIDE SEQUENCE [LARGE SCALE GENOMIC DNA]</scope>
    <source>
        <strain evidence="2">PI 553951</strain>
    </source>
</reference>
<dbReference type="EMBL" id="JBEDUW010000005">
    <property type="protein sequence ID" value="KAK9927891.1"/>
    <property type="molecule type" value="Genomic_DNA"/>
</dbReference>
<dbReference type="PANTHER" id="PTHR34285">
    <property type="entry name" value="OS08G0510800 PROTEIN"/>
    <property type="match status" value="1"/>
</dbReference>
<gene>
    <name evidence="2" type="ORF">M0R45_025054</name>
</gene>
<evidence type="ECO:0000313" key="3">
    <source>
        <dbReference type="Proteomes" id="UP001457282"/>
    </source>
</evidence>
<proteinExistence type="predicted"/>
<feature type="region of interest" description="Disordered" evidence="1">
    <location>
        <begin position="317"/>
        <end position="397"/>
    </location>
</feature>
<keyword evidence="3" id="KW-1185">Reference proteome</keyword>
<feature type="compositionally biased region" description="Basic and acidic residues" evidence="1">
    <location>
        <begin position="339"/>
        <end position="376"/>
    </location>
</feature>
<evidence type="ECO:0000256" key="1">
    <source>
        <dbReference type="SAM" id="MobiDB-lite"/>
    </source>
</evidence>
<sequence length="397" mass="43636">MKISLRLQDYQDDQDYRNPLLRAKIPITIFNQPFTSSIATIPSTSTNASSHLSFSLSSSFSCGPSVKLSYSHSSTAPSPFSLSLKSGLGLFGSPNHSPLVFTAQFSLSHANPTFSLHVKPQFGNFSLKKTTFSDPDVKQVSGSCSSGGARAHLDSGSLSNGEFVDGFVSEGSSAWQELKLEPRGGKDMNGGIGSGEERQLGLKNGGKDEFLSGIAVMARTVLPVTKRVTVNMRWGVNIPAKLGSKLPYLTVNKIAIQTVEEEVKEEKKKNAESYAGDLELLKGMCFWMRRDLEVLEKENRDMKLRLEDMKLGVSAKHFHGESDASRKRVLPPLGETSGEFEKWRNKKGAREENVRTESHTPVKSPREENDRMESKKSTNQASDLESELQRAIKAATT</sequence>
<accession>A0AAW1WUX8</accession>